<dbReference type="GO" id="GO:0006397">
    <property type="term" value="P:mRNA processing"/>
    <property type="evidence" value="ECO:0007669"/>
    <property type="project" value="UniProtKB-KW"/>
</dbReference>
<evidence type="ECO:0000256" key="9">
    <source>
        <dbReference type="SAM" id="Coils"/>
    </source>
</evidence>
<dbReference type="SUPFAM" id="SSF90229">
    <property type="entry name" value="CCCH zinc finger"/>
    <property type="match status" value="1"/>
</dbReference>
<dbReference type="SUPFAM" id="SSF57850">
    <property type="entry name" value="RING/U-box"/>
    <property type="match status" value="1"/>
</dbReference>
<proteinExistence type="inferred from homology"/>
<feature type="region of interest" description="Disordered" evidence="10">
    <location>
        <begin position="1"/>
        <end position="72"/>
    </location>
</feature>
<accession>A0A6A6URW9</accession>
<keyword evidence="8" id="KW-0238">DNA-binding</keyword>
<protein>
    <recommendedName>
        <fullName evidence="8">Pre-mRNA-splicing factor CWC24</fullName>
    </recommendedName>
</protein>
<evidence type="ECO:0000313" key="14">
    <source>
        <dbReference type="Proteomes" id="UP000799302"/>
    </source>
</evidence>
<dbReference type="GO" id="GO:0008270">
    <property type="term" value="F:zinc ion binding"/>
    <property type="evidence" value="ECO:0007669"/>
    <property type="project" value="UniProtKB-KW"/>
</dbReference>
<dbReference type="InterPro" id="IPR000571">
    <property type="entry name" value="Znf_CCCH"/>
</dbReference>
<comment type="similarity">
    <text evidence="2 8">Belongs to the CWC24 family.</text>
</comment>
<comment type="subcellular location">
    <subcellularLocation>
        <location evidence="8">Nucleus</location>
    </subcellularLocation>
</comment>
<comment type="subunit">
    <text evidence="3 8">Associated with the spliceosome.</text>
</comment>
<feature type="domain" description="RING-type" evidence="11">
    <location>
        <begin position="246"/>
        <end position="283"/>
    </location>
</feature>
<dbReference type="PROSITE" id="PS00518">
    <property type="entry name" value="ZF_RING_1"/>
    <property type="match status" value="1"/>
</dbReference>
<dbReference type="PROSITE" id="PS50103">
    <property type="entry name" value="ZF_C3H1"/>
    <property type="match status" value="1"/>
</dbReference>
<dbReference type="PANTHER" id="PTHR12930">
    <property type="entry name" value="ZINC FINGER PROTEIN 183"/>
    <property type="match status" value="1"/>
</dbReference>
<dbReference type="GO" id="GO:0034247">
    <property type="term" value="P:snoRNA splicing"/>
    <property type="evidence" value="ECO:0007669"/>
    <property type="project" value="TreeGrafter"/>
</dbReference>
<dbReference type="InterPro" id="IPR017907">
    <property type="entry name" value="Znf_RING_CS"/>
</dbReference>
<dbReference type="InterPro" id="IPR036855">
    <property type="entry name" value="Znf_CCCH_sf"/>
</dbReference>
<comment type="function">
    <text evidence="1 8">Involved in pre-mRNA splicing.</text>
</comment>
<reference evidence="13" key="1">
    <citation type="journal article" date="2020" name="Stud. Mycol.">
        <title>101 Dothideomycetes genomes: a test case for predicting lifestyles and emergence of pathogens.</title>
        <authorList>
            <person name="Haridas S."/>
            <person name="Albert R."/>
            <person name="Binder M."/>
            <person name="Bloem J."/>
            <person name="Labutti K."/>
            <person name="Salamov A."/>
            <person name="Andreopoulos B."/>
            <person name="Baker S."/>
            <person name="Barry K."/>
            <person name="Bills G."/>
            <person name="Bluhm B."/>
            <person name="Cannon C."/>
            <person name="Castanera R."/>
            <person name="Culley D."/>
            <person name="Daum C."/>
            <person name="Ezra D."/>
            <person name="Gonzalez J."/>
            <person name="Henrissat B."/>
            <person name="Kuo A."/>
            <person name="Liang C."/>
            <person name="Lipzen A."/>
            <person name="Lutzoni F."/>
            <person name="Magnuson J."/>
            <person name="Mondo S."/>
            <person name="Nolan M."/>
            <person name="Ohm R."/>
            <person name="Pangilinan J."/>
            <person name="Park H.-J."/>
            <person name="Ramirez L."/>
            <person name="Alfaro M."/>
            <person name="Sun H."/>
            <person name="Tritt A."/>
            <person name="Yoshinaga Y."/>
            <person name="Zwiers L.-H."/>
            <person name="Turgeon B."/>
            <person name="Goodwin S."/>
            <person name="Spatafora J."/>
            <person name="Crous P."/>
            <person name="Grigoriev I."/>
        </authorList>
    </citation>
    <scope>NUCLEOTIDE SEQUENCE</scope>
    <source>
        <strain evidence="13">CBS 115976</strain>
    </source>
</reference>
<keyword evidence="6 7" id="KW-0862">Zinc</keyword>
<dbReference type="EMBL" id="MU004230">
    <property type="protein sequence ID" value="KAF2675035.1"/>
    <property type="molecule type" value="Genomic_DNA"/>
</dbReference>
<keyword evidence="5 7" id="KW-0863">Zinc-finger</keyword>
<gene>
    <name evidence="13" type="ORF">BT63DRAFT_450021</name>
</gene>
<dbReference type="AlphaFoldDB" id="A0A6A6URW9"/>
<evidence type="ECO:0000259" key="11">
    <source>
        <dbReference type="PROSITE" id="PS50089"/>
    </source>
</evidence>
<feature type="domain" description="C3H1-type" evidence="12">
    <location>
        <begin position="166"/>
        <end position="194"/>
    </location>
</feature>
<dbReference type="InterPro" id="IPR013083">
    <property type="entry name" value="Znf_RING/FYVE/PHD"/>
</dbReference>
<keyword evidence="4 7" id="KW-0479">Metal-binding</keyword>
<evidence type="ECO:0000256" key="6">
    <source>
        <dbReference type="ARBA" id="ARBA00022833"/>
    </source>
</evidence>
<evidence type="ECO:0000256" key="5">
    <source>
        <dbReference type="ARBA" id="ARBA00022771"/>
    </source>
</evidence>
<dbReference type="SMART" id="SM00184">
    <property type="entry name" value="RING"/>
    <property type="match status" value="1"/>
</dbReference>
<evidence type="ECO:0000256" key="7">
    <source>
        <dbReference type="PROSITE-ProRule" id="PRU00723"/>
    </source>
</evidence>
<dbReference type="Proteomes" id="UP000799302">
    <property type="component" value="Unassembled WGS sequence"/>
</dbReference>
<evidence type="ECO:0000256" key="3">
    <source>
        <dbReference type="ARBA" id="ARBA00011524"/>
    </source>
</evidence>
<evidence type="ECO:0000259" key="12">
    <source>
        <dbReference type="PROSITE" id="PS50103"/>
    </source>
</evidence>
<dbReference type="OrthoDB" id="25761at2759"/>
<evidence type="ECO:0000256" key="1">
    <source>
        <dbReference type="ARBA" id="ARBA00003777"/>
    </source>
</evidence>
<dbReference type="GO" id="GO:0005684">
    <property type="term" value="C:U2-type spliceosomal complex"/>
    <property type="evidence" value="ECO:0007669"/>
    <property type="project" value="TreeGrafter"/>
</dbReference>
<dbReference type="Gene3D" id="3.30.40.10">
    <property type="entry name" value="Zinc/RING finger domain, C3HC4 (zinc finger)"/>
    <property type="match status" value="1"/>
</dbReference>
<name>A0A6A6URW9_9PEZI</name>
<feature type="coiled-coil region" evidence="9">
    <location>
        <begin position="291"/>
        <end position="321"/>
    </location>
</feature>
<dbReference type="GO" id="GO:0003677">
    <property type="term" value="F:DNA binding"/>
    <property type="evidence" value="ECO:0007669"/>
    <property type="project" value="UniProtKB-UniRule"/>
</dbReference>
<feature type="compositionally biased region" description="Basic residues" evidence="10">
    <location>
        <begin position="11"/>
        <end position="23"/>
    </location>
</feature>
<evidence type="ECO:0000256" key="2">
    <source>
        <dbReference type="ARBA" id="ARBA00009161"/>
    </source>
</evidence>
<dbReference type="InterPro" id="IPR001841">
    <property type="entry name" value="Znf_RING"/>
</dbReference>
<evidence type="ECO:0000256" key="4">
    <source>
        <dbReference type="ARBA" id="ARBA00022723"/>
    </source>
</evidence>
<evidence type="ECO:0000256" key="8">
    <source>
        <dbReference type="RuleBase" id="RU367110"/>
    </source>
</evidence>
<dbReference type="CDD" id="cd16539">
    <property type="entry name" value="RING-HC_RNF113A_B"/>
    <property type="match status" value="1"/>
</dbReference>
<dbReference type="PROSITE" id="PS50089">
    <property type="entry name" value="ZF_RING_2"/>
    <property type="match status" value="1"/>
</dbReference>
<dbReference type="FunFam" id="3.30.40.10:FF:000045">
    <property type="entry name" value="RING finger protein 113A"/>
    <property type="match status" value="1"/>
</dbReference>
<dbReference type="InterPro" id="IPR039971">
    <property type="entry name" value="CWC24-like"/>
</dbReference>
<keyword evidence="8" id="KW-0508">mRNA splicing</keyword>
<dbReference type="Pfam" id="PF13923">
    <property type="entry name" value="zf-C3HC4_2"/>
    <property type="match status" value="1"/>
</dbReference>
<evidence type="ECO:0000256" key="10">
    <source>
        <dbReference type="SAM" id="MobiDB-lite"/>
    </source>
</evidence>
<dbReference type="Pfam" id="PF00642">
    <property type="entry name" value="zf-CCCH"/>
    <property type="match status" value="1"/>
</dbReference>
<feature type="zinc finger region" description="C3H1-type" evidence="7">
    <location>
        <begin position="166"/>
        <end position="194"/>
    </location>
</feature>
<keyword evidence="14" id="KW-1185">Reference proteome</keyword>
<evidence type="ECO:0000313" key="13">
    <source>
        <dbReference type="EMBL" id="KAF2675035.1"/>
    </source>
</evidence>
<keyword evidence="8" id="KW-0539">Nucleus</keyword>
<keyword evidence="8" id="KW-0747">Spliceosome</keyword>
<organism evidence="13 14">
    <name type="scientific">Microthyrium microscopicum</name>
    <dbReference type="NCBI Taxonomy" id="703497"/>
    <lineage>
        <taxon>Eukaryota</taxon>
        <taxon>Fungi</taxon>
        <taxon>Dikarya</taxon>
        <taxon>Ascomycota</taxon>
        <taxon>Pezizomycotina</taxon>
        <taxon>Dothideomycetes</taxon>
        <taxon>Dothideomycetes incertae sedis</taxon>
        <taxon>Microthyriales</taxon>
        <taxon>Microthyriaceae</taxon>
        <taxon>Microthyrium</taxon>
    </lineage>
</organism>
<keyword evidence="8" id="KW-0507">mRNA processing</keyword>
<dbReference type="PANTHER" id="PTHR12930:SF0">
    <property type="entry name" value="RING FINGER PROTEIN 113B"/>
    <property type="match status" value="1"/>
</dbReference>
<dbReference type="SMART" id="SM00356">
    <property type="entry name" value="ZnF_C3H1"/>
    <property type="match status" value="1"/>
</dbReference>
<keyword evidence="9" id="KW-0175">Coiled coil</keyword>
<sequence length="322" mass="35708">MADTSPPVAVFKKRTTKNLRKRPATPPPASSSDEEYSSTDEAGHRIKRRRRAGVAAGSTTHKAGKDSSDLLSTTKYAADRSTLIADSNDATKQSNWYDEHAPDALSAKSLLGTTRAKPAVPDQERDGAYHGQAGYTNFIAKNPNKQDKGMGPVKAPTNLRAITITDYSPDVCKDYKQTGFCGFGDNCKYLHTREVYKQGWALDKEWEIQTRGKKLKGTVVASANRSAIDEEEEKDAELLEKIPFACIICKGPYKNPVVTKCGHYYCESCALQKYQKNPSCVACGAGTNGVFNTARNLNKLLERKKKREERLKELEQEDEDEE</sequence>